<keyword evidence="1" id="KW-0472">Membrane</keyword>
<keyword evidence="3" id="KW-1185">Reference proteome</keyword>
<dbReference type="Proteomes" id="UP000642938">
    <property type="component" value="Unassembled WGS sequence"/>
</dbReference>
<evidence type="ECO:0000313" key="3">
    <source>
        <dbReference type="Proteomes" id="UP000642938"/>
    </source>
</evidence>
<sequence>MAKTFVFIFIIYVIVVRSVLGCALTFMNSIYERNEVVRIKGVVINKIEKKGRYRSVGVYELTIKDQIGREIILETKPSILKNYALNDKVEIDMKKGILNLLYR</sequence>
<reference evidence="3" key="1">
    <citation type="journal article" date="2019" name="Int. J. Syst. Evol. Microbiol.">
        <title>The Global Catalogue of Microorganisms (GCM) 10K type strain sequencing project: providing services to taxonomists for standard genome sequencing and annotation.</title>
        <authorList>
            <consortium name="The Broad Institute Genomics Platform"/>
            <consortium name="The Broad Institute Genome Sequencing Center for Infectious Disease"/>
            <person name="Wu L."/>
            <person name="Ma J."/>
        </authorList>
    </citation>
    <scope>NUCLEOTIDE SEQUENCE [LARGE SCALE GENOMIC DNA]</scope>
    <source>
        <strain evidence="3">CGMCC 1.15287</strain>
    </source>
</reference>
<accession>A0ABQ1YC09</accession>
<evidence type="ECO:0000256" key="1">
    <source>
        <dbReference type="SAM" id="Phobius"/>
    </source>
</evidence>
<proteinExistence type="predicted"/>
<keyword evidence="1" id="KW-0812">Transmembrane</keyword>
<dbReference type="EMBL" id="BMHZ01000007">
    <property type="protein sequence ID" value="GGH19759.1"/>
    <property type="molecule type" value="Genomic_DNA"/>
</dbReference>
<evidence type="ECO:0000313" key="2">
    <source>
        <dbReference type="EMBL" id="GGH19759.1"/>
    </source>
</evidence>
<feature type="transmembrane region" description="Helical" evidence="1">
    <location>
        <begin position="6"/>
        <end position="31"/>
    </location>
</feature>
<keyword evidence="1" id="KW-1133">Transmembrane helix</keyword>
<organism evidence="2 3">
    <name type="scientific">Pedobacter zeae</name>
    <dbReference type="NCBI Taxonomy" id="1737356"/>
    <lineage>
        <taxon>Bacteria</taxon>
        <taxon>Pseudomonadati</taxon>
        <taxon>Bacteroidota</taxon>
        <taxon>Sphingobacteriia</taxon>
        <taxon>Sphingobacteriales</taxon>
        <taxon>Sphingobacteriaceae</taxon>
        <taxon>Pedobacter</taxon>
    </lineage>
</organism>
<name>A0ABQ1YC09_9SPHI</name>
<gene>
    <name evidence="2" type="ORF">GCM10007422_44830</name>
</gene>
<protein>
    <submittedName>
        <fullName evidence="2">Uncharacterized protein</fullName>
    </submittedName>
</protein>
<comment type="caution">
    <text evidence="2">The sequence shown here is derived from an EMBL/GenBank/DDBJ whole genome shotgun (WGS) entry which is preliminary data.</text>
</comment>